<sequence length="67" mass="6969">MKDNLSLIAAAAGGFILSVALAGILRGTPVTAWQGQSRANSYLVANQQHVSVLRKNQGVTPNKNGHG</sequence>
<proteinExistence type="predicted"/>
<dbReference type="RefSeq" id="WP_214437558.1">
    <property type="nucleotide sequence ID" value="NZ_JAECZB010000003.1"/>
</dbReference>
<evidence type="ECO:0000313" key="1">
    <source>
        <dbReference type="EMBL" id="MBH8551245.1"/>
    </source>
</evidence>
<dbReference type="AlphaFoldDB" id="A0A8J7HE40"/>
<name>A0A8J7HE40_9CYAN</name>
<dbReference type="Proteomes" id="UP000599391">
    <property type="component" value="Unassembled WGS sequence"/>
</dbReference>
<protein>
    <submittedName>
        <fullName evidence="1">Uncharacterized protein</fullName>
    </submittedName>
</protein>
<organism evidence="1 2">
    <name type="scientific">Atlanticothrix silvestris CENA357</name>
    <dbReference type="NCBI Taxonomy" id="1725252"/>
    <lineage>
        <taxon>Bacteria</taxon>
        <taxon>Bacillati</taxon>
        <taxon>Cyanobacteriota</taxon>
        <taxon>Cyanophyceae</taxon>
        <taxon>Nostocales</taxon>
        <taxon>Nodulariaceae</taxon>
        <taxon>Atlanticothrix</taxon>
        <taxon>Atlanticothrix silvestris</taxon>
    </lineage>
</organism>
<dbReference type="EMBL" id="JAECZB010000003">
    <property type="protein sequence ID" value="MBH8551245.1"/>
    <property type="molecule type" value="Genomic_DNA"/>
</dbReference>
<reference evidence="1 2" key="1">
    <citation type="journal article" date="2021" name="Int. J. Syst. Evol. Microbiol.">
        <title>Amazonocrinis nigriterrae gen. nov., sp. nov., Atlanticothrix silvestris gen. nov., sp. nov. and Dendronalium phyllosphericum gen. nov., sp. nov., nostocacean cyanobacteria from Brazilian environments.</title>
        <authorList>
            <person name="Alvarenga D.O."/>
            <person name="Andreote A.P.D."/>
            <person name="Branco L.H.Z."/>
            <person name="Delbaje E."/>
            <person name="Cruz R.B."/>
            <person name="Varani A.M."/>
            <person name="Fiore M.F."/>
        </authorList>
    </citation>
    <scope>NUCLEOTIDE SEQUENCE [LARGE SCALE GENOMIC DNA]</scope>
    <source>
        <strain evidence="1 2">CENA357</strain>
    </source>
</reference>
<gene>
    <name evidence="1" type="ORF">I8751_02375</name>
</gene>
<accession>A0A8J7HE40</accession>
<evidence type="ECO:0000313" key="2">
    <source>
        <dbReference type="Proteomes" id="UP000599391"/>
    </source>
</evidence>
<comment type="caution">
    <text evidence="1">The sequence shown here is derived from an EMBL/GenBank/DDBJ whole genome shotgun (WGS) entry which is preliminary data.</text>
</comment>
<keyword evidence="2" id="KW-1185">Reference proteome</keyword>